<reference evidence="10" key="1">
    <citation type="submission" date="2021-12" db="EMBL/GenBank/DDBJ databases">
        <authorList>
            <person name="King R."/>
        </authorList>
    </citation>
    <scope>NUCLEOTIDE SEQUENCE</scope>
</reference>
<dbReference type="SMART" id="SM00645">
    <property type="entry name" value="Pept_C1"/>
    <property type="match status" value="1"/>
</dbReference>
<dbReference type="AlphaFoldDB" id="A0A9P0AAU6"/>
<dbReference type="FunFam" id="3.90.70.10:FF:000031">
    <property type="entry name" value="Cathepsin B"/>
    <property type="match status" value="1"/>
</dbReference>
<keyword evidence="4" id="KW-0378">Hydrolase</keyword>
<dbReference type="PROSITE" id="PS00139">
    <property type="entry name" value="THIOL_PROTEASE_CYS"/>
    <property type="match status" value="1"/>
</dbReference>
<dbReference type="InterPro" id="IPR025660">
    <property type="entry name" value="Pept_his_AS"/>
</dbReference>
<dbReference type="InterPro" id="IPR013128">
    <property type="entry name" value="Peptidase_C1A"/>
</dbReference>
<dbReference type="InterPro" id="IPR000668">
    <property type="entry name" value="Peptidase_C1A_C"/>
</dbReference>
<evidence type="ECO:0000313" key="10">
    <source>
        <dbReference type="EMBL" id="CAH0387792.1"/>
    </source>
</evidence>
<feature type="domain" description="Peptidase C1A papain C-terminal" evidence="9">
    <location>
        <begin position="87"/>
        <end position="334"/>
    </location>
</feature>
<keyword evidence="7" id="KW-1015">Disulfide bond</keyword>
<sequence>MFQTHMFSVVLLIGVATSGNGLQDFNTSDPEQYISALNSRGLSWTAGENFPHPLSEAQMKKLSGTFLRKPRLPIKKFPHSPESVEPIPKSFDLRNKYPNCPSLFWVFEQSNCGGCYAIASASAMSDRICIASKGAKKPKVSAESIISCCNKCGRGCGGGYVDKVWLHFKREGDITGGEYNSYEGCQPYSIAPCGREGEPKCSKDEADTPKCKAYCTNPKYGAPYRSESYHGKSAYALKQNIEEIQREIMTYGSVVTGFTVYTDFHYYKRGVYEHTSGKSFGGHAVRVIGWGEEGGKPYWLAINSWGKNWGENGTFKIRRGTNECGFEKFMVAGEPKM</sequence>
<keyword evidence="3 8" id="KW-0732">Signal</keyword>
<dbReference type="InterPro" id="IPR000169">
    <property type="entry name" value="Pept_cys_AS"/>
</dbReference>
<proteinExistence type="inferred from homology"/>
<keyword evidence="5" id="KW-0788">Thiol protease</keyword>
<dbReference type="GO" id="GO:0008234">
    <property type="term" value="F:cysteine-type peptidase activity"/>
    <property type="evidence" value="ECO:0007669"/>
    <property type="project" value="UniProtKB-KW"/>
</dbReference>
<dbReference type="PRINTS" id="PR00705">
    <property type="entry name" value="PAPAIN"/>
</dbReference>
<dbReference type="KEGG" id="btab:109039906"/>
<evidence type="ECO:0000313" key="11">
    <source>
        <dbReference type="Proteomes" id="UP001152759"/>
    </source>
</evidence>
<evidence type="ECO:0000256" key="1">
    <source>
        <dbReference type="ARBA" id="ARBA00008455"/>
    </source>
</evidence>
<evidence type="ECO:0000256" key="8">
    <source>
        <dbReference type="SAM" id="SignalP"/>
    </source>
</evidence>
<dbReference type="EMBL" id="OU963864">
    <property type="protein sequence ID" value="CAH0387792.1"/>
    <property type="molecule type" value="Genomic_DNA"/>
</dbReference>
<dbReference type="InterPro" id="IPR038765">
    <property type="entry name" value="Papain-like_cys_pep_sf"/>
</dbReference>
<comment type="similarity">
    <text evidence="1">Belongs to the peptidase C1 family.</text>
</comment>
<feature type="chain" id="PRO_5040312054" description="Peptidase C1A papain C-terminal domain-containing protein" evidence="8">
    <location>
        <begin position="22"/>
        <end position="337"/>
    </location>
</feature>
<evidence type="ECO:0000256" key="6">
    <source>
        <dbReference type="ARBA" id="ARBA00023145"/>
    </source>
</evidence>
<evidence type="ECO:0000256" key="5">
    <source>
        <dbReference type="ARBA" id="ARBA00022807"/>
    </source>
</evidence>
<dbReference type="GO" id="GO:0006508">
    <property type="term" value="P:proteolysis"/>
    <property type="evidence" value="ECO:0007669"/>
    <property type="project" value="UniProtKB-KW"/>
</dbReference>
<evidence type="ECO:0000259" key="9">
    <source>
        <dbReference type="SMART" id="SM00645"/>
    </source>
</evidence>
<evidence type="ECO:0000256" key="2">
    <source>
        <dbReference type="ARBA" id="ARBA00022670"/>
    </source>
</evidence>
<dbReference type="Pfam" id="PF00112">
    <property type="entry name" value="Peptidase_C1"/>
    <property type="match status" value="1"/>
</dbReference>
<protein>
    <recommendedName>
        <fullName evidence="9">Peptidase C1A papain C-terminal domain-containing protein</fullName>
    </recommendedName>
</protein>
<evidence type="ECO:0000256" key="4">
    <source>
        <dbReference type="ARBA" id="ARBA00022801"/>
    </source>
</evidence>
<keyword evidence="6" id="KW-0865">Zymogen</keyword>
<organism evidence="10 11">
    <name type="scientific">Bemisia tabaci</name>
    <name type="common">Sweetpotato whitefly</name>
    <name type="synonym">Aleurodes tabaci</name>
    <dbReference type="NCBI Taxonomy" id="7038"/>
    <lineage>
        <taxon>Eukaryota</taxon>
        <taxon>Metazoa</taxon>
        <taxon>Ecdysozoa</taxon>
        <taxon>Arthropoda</taxon>
        <taxon>Hexapoda</taxon>
        <taxon>Insecta</taxon>
        <taxon>Pterygota</taxon>
        <taxon>Neoptera</taxon>
        <taxon>Paraneoptera</taxon>
        <taxon>Hemiptera</taxon>
        <taxon>Sternorrhyncha</taxon>
        <taxon>Aleyrodoidea</taxon>
        <taxon>Aleyrodidae</taxon>
        <taxon>Aleyrodinae</taxon>
        <taxon>Bemisia</taxon>
    </lineage>
</organism>
<gene>
    <name evidence="10" type="ORF">BEMITA_LOCUS6763</name>
</gene>
<feature type="signal peptide" evidence="8">
    <location>
        <begin position="1"/>
        <end position="21"/>
    </location>
</feature>
<dbReference type="Gene3D" id="3.90.70.10">
    <property type="entry name" value="Cysteine proteinases"/>
    <property type="match status" value="1"/>
</dbReference>
<accession>A0A9P0AAU6</accession>
<dbReference type="PANTHER" id="PTHR12411">
    <property type="entry name" value="CYSTEINE PROTEASE FAMILY C1-RELATED"/>
    <property type="match status" value="1"/>
</dbReference>
<keyword evidence="11" id="KW-1185">Reference proteome</keyword>
<dbReference type="SUPFAM" id="SSF54001">
    <property type="entry name" value="Cysteine proteinases"/>
    <property type="match status" value="1"/>
</dbReference>
<name>A0A9P0AAU6_BEMTA</name>
<evidence type="ECO:0000256" key="7">
    <source>
        <dbReference type="ARBA" id="ARBA00023157"/>
    </source>
</evidence>
<dbReference type="Proteomes" id="UP001152759">
    <property type="component" value="Chromosome 3"/>
</dbReference>
<keyword evidence="2" id="KW-0645">Protease</keyword>
<dbReference type="CDD" id="cd02620">
    <property type="entry name" value="Peptidase_C1A_CathepsinB"/>
    <property type="match status" value="1"/>
</dbReference>
<dbReference type="PROSITE" id="PS00639">
    <property type="entry name" value="THIOL_PROTEASE_HIS"/>
    <property type="match status" value="1"/>
</dbReference>
<evidence type="ECO:0000256" key="3">
    <source>
        <dbReference type="ARBA" id="ARBA00022729"/>
    </source>
</evidence>